<proteinExistence type="predicted"/>
<evidence type="ECO:0000313" key="2">
    <source>
        <dbReference type="EMBL" id="KPA43614.1"/>
    </source>
</evidence>
<protein>
    <submittedName>
        <fullName evidence="2">Uncharacterized protein</fullName>
    </submittedName>
</protein>
<dbReference type="AlphaFoldDB" id="A0A0N0DG71"/>
<evidence type="ECO:0000313" key="3">
    <source>
        <dbReference type="Proteomes" id="UP000037904"/>
    </source>
</evidence>
<gene>
    <name evidence="2" type="ORF">FLAG1_03468</name>
</gene>
<evidence type="ECO:0000256" key="1">
    <source>
        <dbReference type="SAM" id="MobiDB-lite"/>
    </source>
</evidence>
<reference evidence="2 3" key="1">
    <citation type="submission" date="2015-04" db="EMBL/GenBank/DDBJ databases">
        <title>The draft genome sequence of Fusarium langsethiae, a T-2/HT-2 mycotoxin producer.</title>
        <authorList>
            <person name="Lysoe E."/>
            <person name="Divon H.H."/>
            <person name="Terzi V."/>
            <person name="Orru L."/>
            <person name="Lamontanara A."/>
            <person name="Kolseth A.-K."/>
            <person name="Frandsen R.J."/>
            <person name="Nielsen K."/>
            <person name="Thrane U."/>
        </authorList>
    </citation>
    <scope>NUCLEOTIDE SEQUENCE [LARGE SCALE GENOMIC DNA]</scope>
    <source>
        <strain evidence="2 3">Fl201059</strain>
    </source>
</reference>
<dbReference type="EMBL" id="JXCE01000039">
    <property type="protein sequence ID" value="KPA43614.1"/>
    <property type="molecule type" value="Genomic_DNA"/>
</dbReference>
<feature type="region of interest" description="Disordered" evidence="1">
    <location>
        <begin position="305"/>
        <end position="325"/>
    </location>
</feature>
<dbReference type="Proteomes" id="UP000037904">
    <property type="component" value="Unassembled WGS sequence"/>
</dbReference>
<comment type="caution">
    <text evidence="2">The sequence shown here is derived from an EMBL/GenBank/DDBJ whole genome shotgun (WGS) entry which is preliminary data.</text>
</comment>
<organism evidence="2 3">
    <name type="scientific">Fusarium langsethiae</name>
    <dbReference type="NCBI Taxonomy" id="179993"/>
    <lineage>
        <taxon>Eukaryota</taxon>
        <taxon>Fungi</taxon>
        <taxon>Dikarya</taxon>
        <taxon>Ascomycota</taxon>
        <taxon>Pezizomycotina</taxon>
        <taxon>Sordariomycetes</taxon>
        <taxon>Hypocreomycetidae</taxon>
        <taxon>Hypocreales</taxon>
        <taxon>Nectriaceae</taxon>
        <taxon>Fusarium</taxon>
    </lineage>
</organism>
<accession>A0A0N0DG71</accession>
<dbReference type="OrthoDB" id="5395975at2759"/>
<sequence length="455" mass="50194">MASNISDNTEILVHITAPSRSADDALYRQLAQAYLAFEPQKRTEIPSVSLQLRKEPCDVAVQNEWVPTPTQIRVGASFGRSFEITSQDMSFEGAVDNRASPRLPLTTVAQDMIPSSDDAGLASLNSWCAPPSQISDSYPMPDAGLLSVSPSRILERYTGKTQSSQASLLHSSPTSYKQSAAIPLPKESLGIPSSLPVPSQEELLPLEPPRFIEAEDVIPSTQENEDVDFPIPSANTEIVAFEHMVSDITHNSANTVGDRSLVLSPRGRSEPPPAKRSKIGNTEHADLLRSSSDTGRALSMTNSQIDQVNSSLEIRPPSPSVGVKDVKPADLVPEKFAKLARDLGSRYRPMVTRDIDPFERGYWLLDCKDWNPAARFDAWVFLGNYLKSGLAGWGTWCRRDTTHDWIRLYSWGHVAKHTYLLLYLASGRRIKTIGAKWYDAEGEAVLEISPHDKQG</sequence>
<feature type="region of interest" description="Disordered" evidence="1">
    <location>
        <begin position="259"/>
        <end position="289"/>
    </location>
</feature>
<keyword evidence="3" id="KW-1185">Reference proteome</keyword>
<name>A0A0N0DG71_FUSLA</name>